<dbReference type="AlphaFoldDB" id="A0A8S1J786"/>
<name>A0A8S1J786_9CHLO</name>
<keyword evidence="3" id="KW-1185">Reference proteome</keyword>
<evidence type="ECO:0000313" key="3">
    <source>
        <dbReference type="Proteomes" id="UP000708148"/>
    </source>
</evidence>
<evidence type="ECO:0000313" key="2">
    <source>
        <dbReference type="EMBL" id="CAD7703112.1"/>
    </source>
</evidence>
<feature type="compositionally biased region" description="Low complexity" evidence="1">
    <location>
        <begin position="61"/>
        <end position="77"/>
    </location>
</feature>
<gene>
    <name evidence="2" type="ORF">OSTQU699_LOCUS8469</name>
</gene>
<protein>
    <submittedName>
        <fullName evidence="2">Uncharacterized protein</fullName>
    </submittedName>
</protein>
<sequence>MSFEVNPTGPSCTKEQDHIYAPPWSLCTPPAHCGHAQGHPCHSHSDQASKSEAQRQPPGNTACTATTPKDTPATLTTTRRRNRRCSVGHLVTTHRIGALHFPNASSDAVLGDRATWSM</sequence>
<proteinExistence type="predicted"/>
<organism evidence="2 3">
    <name type="scientific">Ostreobium quekettii</name>
    <dbReference type="NCBI Taxonomy" id="121088"/>
    <lineage>
        <taxon>Eukaryota</taxon>
        <taxon>Viridiplantae</taxon>
        <taxon>Chlorophyta</taxon>
        <taxon>core chlorophytes</taxon>
        <taxon>Ulvophyceae</taxon>
        <taxon>TCBD clade</taxon>
        <taxon>Bryopsidales</taxon>
        <taxon>Ostreobineae</taxon>
        <taxon>Ostreobiaceae</taxon>
        <taxon>Ostreobium</taxon>
    </lineage>
</organism>
<feature type="compositionally biased region" description="Basic and acidic residues" evidence="1">
    <location>
        <begin position="43"/>
        <end position="53"/>
    </location>
</feature>
<reference evidence="2" key="1">
    <citation type="submission" date="2020-12" db="EMBL/GenBank/DDBJ databases">
        <authorList>
            <person name="Iha C."/>
        </authorList>
    </citation>
    <scope>NUCLEOTIDE SEQUENCE</scope>
</reference>
<evidence type="ECO:0000256" key="1">
    <source>
        <dbReference type="SAM" id="MobiDB-lite"/>
    </source>
</evidence>
<dbReference type="Proteomes" id="UP000708148">
    <property type="component" value="Unassembled WGS sequence"/>
</dbReference>
<comment type="caution">
    <text evidence="2">The sequence shown here is derived from an EMBL/GenBank/DDBJ whole genome shotgun (WGS) entry which is preliminary data.</text>
</comment>
<feature type="region of interest" description="Disordered" evidence="1">
    <location>
        <begin position="34"/>
        <end position="84"/>
    </location>
</feature>
<accession>A0A8S1J786</accession>
<dbReference type="EMBL" id="CAJHUC010002066">
    <property type="protein sequence ID" value="CAD7703112.1"/>
    <property type="molecule type" value="Genomic_DNA"/>
</dbReference>